<feature type="transmembrane region" description="Helical" evidence="1">
    <location>
        <begin position="51"/>
        <end position="72"/>
    </location>
</feature>
<reference evidence="3" key="2">
    <citation type="journal article" date="2005" name="Science">
        <title>The genome of the African trypanosome Trypanosoma brucei.</title>
        <authorList>
            <person name="Berriman M."/>
            <person name="Ghedin E."/>
            <person name="Hertz-Fowler C."/>
            <person name="Blandin G."/>
            <person name="Renauld H."/>
            <person name="Bartholomeu D.C."/>
            <person name="Lennard N.J."/>
            <person name="Caler E."/>
            <person name="Hamlin N.E."/>
            <person name="Haas B."/>
            <person name="Bohme U."/>
            <person name="Hannick L."/>
            <person name="Aslett M.A."/>
            <person name="Shallom J."/>
            <person name="Marcello L."/>
            <person name="Hou L."/>
            <person name="Wickstead B."/>
            <person name="Alsmark U.C."/>
            <person name="Arrowsmith C."/>
            <person name="Atkin R.J."/>
            <person name="Barron A.J."/>
            <person name="Bringaud F."/>
            <person name="Brooks K."/>
            <person name="Carrington M."/>
            <person name="Cherevach I."/>
            <person name="Chillingworth T.J."/>
            <person name="Churcher C."/>
            <person name="Clark L.N."/>
            <person name="Corton C.H."/>
            <person name="Cronin A."/>
            <person name="Davies R.M."/>
            <person name="Doggett J."/>
            <person name="Djikeng A."/>
            <person name="Feldblyum T."/>
            <person name="Field M.C."/>
            <person name="Fraser A."/>
            <person name="Goodhead I."/>
            <person name="Hance Z."/>
            <person name="Harper D."/>
            <person name="Harris B.R."/>
            <person name="Hauser H."/>
            <person name="Hostetler J."/>
            <person name="Ivens A."/>
            <person name="Jagels K."/>
            <person name="Johnson D."/>
            <person name="Johnson J."/>
            <person name="Jones K."/>
            <person name="Kerhornou A.X."/>
            <person name="Koo H."/>
            <person name="Larke N."/>
            <person name="Landfear S."/>
            <person name="Larkin C."/>
            <person name="Leech V."/>
            <person name="Line A."/>
            <person name="Lord A."/>
            <person name="Macleod A."/>
            <person name="Mooney P.J."/>
            <person name="Moule S."/>
            <person name="Martin D.M."/>
            <person name="Morgan G.W."/>
            <person name="Mungall K."/>
            <person name="Norbertczak H."/>
            <person name="Ormond D."/>
            <person name="Pai G."/>
            <person name="Peacock C.S."/>
            <person name="Peterson J."/>
            <person name="Quail M.A."/>
            <person name="Rabbinowitsch E."/>
            <person name="Rajandream M.A."/>
            <person name="Reitter C."/>
            <person name="Salzberg S.L."/>
            <person name="Sanders M."/>
            <person name="Schobel S."/>
            <person name="Sharp S."/>
            <person name="Simmonds M."/>
            <person name="Simpson A.J."/>
            <person name="Tallon L."/>
            <person name="Turner C.M."/>
            <person name="Tait A."/>
            <person name="Tivey A.R."/>
            <person name="Van Aken S."/>
            <person name="Walker D."/>
            <person name="Wanless D."/>
            <person name="Wang S."/>
            <person name="White B."/>
            <person name="White O."/>
            <person name="Whitehead S."/>
            <person name="Woodward J."/>
            <person name="Wortman J."/>
            <person name="Adams M.D."/>
            <person name="Embley T.M."/>
            <person name="Gull K."/>
            <person name="Ullu E."/>
            <person name="Barry J.D."/>
            <person name="Fairlamb A.H."/>
            <person name="Opperdoes F."/>
            <person name="Barrell B.G."/>
            <person name="Donelson J.E."/>
            <person name="Hall N."/>
            <person name="Fraser C.M."/>
            <person name="Melville S.E."/>
            <person name="El-Sayed N.M."/>
        </authorList>
    </citation>
    <scope>NUCLEOTIDE SEQUENCE [LARGE SCALE GENOMIC DNA]</scope>
    <source>
        <strain evidence="3">927/4 GUTat10.1</strain>
    </source>
</reference>
<gene>
    <name evidence="2" type="ORF">TB927.1.5260</name>
</gene>
<accession>Q4GY55</accession>
<evidence type="ECO:0000313" key="2">
    <source>
        <dbReference type="EMBL" id="CAJ16733.1"/>
    </source>
</evidence>
<organism evidence="2 3">
    <name type="scientific">Trypanosoma brucei brucei (strain 927/4 GUTat10.1)</name>
    <dbReference type="NCBI Taxonomy" id="185431"/>
    <lineage>
        <taxon>Eukaryota</taxon>
        <taxon>Discoba</taxon>
        <taxon>Euglenozoa</taxon>
        <taxon>Kinetoplastea</taxon>
        <taxon>Metakinetoplastina</taxon>
        <taxon>Trypanosomatida</taxon>
        <taxon>Trypanosomatidae</taxon>
        <taxon>Trypanosoma</taxon>
    </lineage>
</organism>
<keyword evidence="1" id="KW-1133">Transmembrane helix</keyword>
<proteinExistence type="predicted"/>
<dbReference type="AlphaFoldDB" id="Q4GY55"/>
<dbReference type="GeneID" id="4357595"/>
<dbReference type="KEGG" id="tbr:TB927.1.5260"/>
<dbReference type="PaxDb" id="5691-CAJ16733"/>
<dbReference type="EMBL" id="AL929603">
    <property type="protein sequence ID" value="CAJ16733.1"/>
    <property type="molecule type" value="Genomic_DNA"/>
</dbReference>
<reference evidence="2 3" key="1">
    <citation type="journal article" date="2003" name="Nucleic Acids Res.">
        <title>The DNA sequence of chromosome I of an African trypanosome: gene content, chromosome organisation, recombination and polymorphism.</title>
        <authorList>
            <person name="Hall N."/>
            <person name="Berriman M."/>
            <person name="Lennard N.J."/>
            <person name="Harris B.R."/>
            <person name="Hertz-Fowler C."/>
            <person name="Bart-Delabesse E.N."/>
            <person name="Gerrare C.S."/>
            <person name="Atkin R.J."/>
            <person name="Barron A.J."/>
            <person name="Bowman S."/>
            <person name="Bray-Allen S.P."/>
            <person name="Bringaud F."/>
            <person name="Clark L.N."/>
            <person name="Corton C.H."/>
            <person name="Cronin A."/>
            <person name="Davies R."/>
            <person name="Doggett J."/>
            <person name="Fraser A."/>
            <person name="Gruter E."/>
            <person name="Hall S."/>
            <person name="Harper A.D."/>
            <person name="Kay M.P."/>
            <person name="Leech V."/>
            <person name="Mayes R."/>
            <person name="Price C."/>
            <person name="Quail M.A."/>
            <person name="Rabbinowitch E."/>
            <person name="Reitter C."/>
            <person name="Rutherford K."/>
            <person name="Sasse J."/>
            <person name="Sharp S."/>
            <person name="Shownkeen R."/>
            <person name="Macleod A."/>
            <person name="Taylor S."/>
            <person name="Tweedie A."/>
            <person name="Turner C.M.R."/>
            <person name="Tait A."/>
            <person name="Gull K."/>
            <person name="Barrell B."/>
            <person name="Melville S.E."/>
        </authorList>
    </citation>
    <scope>NUCLEOTIDE SEQUENCE [LARGE SCALE GENOMIC DNA]</scope>
    <source>
        <strain evidence="2 3">927/4 GUTat10.1</strain>
    </source>
</reference>
<evidence type="ECO:0000313" key="3">
    <source>
        <dbReference type="Proteomes" id="UP000008524"/>
    </source>
</evidence>
<name>Q4GY55_TRYB2</name>
<dbReference type="RefSeq" id="XP_001219216.1">
    <property type="nucleotide sequence ID" value="XM_001219215.1"/>
</dbReference>
<evidence type="ECO:0000256" key="1">
    <source>
        <dbReference type="SAM" id="Phobius"/>
    </source>
</evidence>
<keyword evidence="1" id="KW-0472">Membrane</keyword>
<protein>
    <submittedName>
        <fullName evidence="2">Uncharacterized protein</fullName>
    </submittedName>
</protein>
<keyword evidence="3" id="KW-1185">Reference proteome</keyword>
<dbReference type="Proteomes" id="UP000008524">
    <property type="component" value="Chromosome 1"/>
</dbReference>
<sequence length="179" mass="18078">MCSSSSFFSNAGESAPATSPNKPLIILVSFVVSVTSLLPTGSLIASASPAAGASVLMILLVSAVVVNASAAVSANTVSRSVRVDLCCFTPSSSPILLPQFLSPANSLVDVLHEPAPNLMAPCGGCPCKNLMPWTVLKVQSAPVCVFAVANFPCVLVSSGELLQPPICPATAAAPPAIKM</sequence>
<feature type="transmembrane region" description="Helical" evidence="1">
    <location>
        <begin position="24"/>
        <end position="45"/>
    </location>
</feature>
<dbReference type="InParanoid" id="Q4GY55"/>
<keyword evidence="1" id="KW-0812">Transmembrane</keyword>
<dbReference type="VEuPathDB" id="TriTrypDB:Tb927.1.5260"/>